<accession>A0ABW2QJS4</accession>
<organism evidence="1 2">
    <name type="scientific">Hydrogenophaga atypica</name>
    <dbReference type="NCBI Taxonomy" id="249409"/>
    <lineage>
        <taxon>Bacteria</taxon>
        <taxon>Pseudomonadati</taxon>
        <taxon>Pseudomonadota</taxon>
        <taxon>Betaproteobacteria</taxon>
        <taxon>Burkholderiales</taxon>
        <taxon>Comamonadaceae</taxon>
        <taxon>Hydrogenophaga</taxon>
    </lineage>
</organism>
<comment type="caution">
    <text evidence="1">The sequence shown here is derived from an EMBL/GenBank/DDBJ whole genome shotgun (WGS) entry which is preliminary data.</text>
</comment>
<reference evidence="2" key="1">
    <citation type="journal article" date="2019" name="Int. J. Syst. Evol. Microbiol.">
        <title>The Global Catalogue of Microorganisms (GCM) 10K type strain sequencing project: providing services to taxonomists for standard genome sequencing and annotation.</title>
        <authorList>
            <consortium name="The Broad Institute Genomics Platform"/>
            <consortium name="The Broad Institute Genome Sequencing Center for Infectious Disease"/>
            <person name="Wu L."/>
            <person name="Ma J."/>
        </authorList>
    </citation>
    <scope>NUCLEOTIDE SEQUENCE [LARGE SCALE GENOMIC DNA]</scope>
    <source>
        <strain evidence="2">CGMCC 1.12371</strain>
    </source>
</reference>
<sequence>MVFLAITAGGLQDALRASGGGTIAVWCGADAISEADYARLEHANVSRFIYPLCGEVQDVLTGAINTIKEHHPGESVWIENCA</sequence>
<keyword evidence="2" id="KW-1185">Reference proteome</keyword>
<evidence type="ECO:0000313" key="1">
    <source>
        <dbReference type="EMBL" id="MFC7409676.1"/>
    </source>
</evidence>
<protein>
    <submittedName>
        <fullName evidence="1">Uncharacterized protein</fullName>
    </submittedName>
</protein>
<evidence type="ECO:0000313" key="2">
    <source>
        <dbReference type="Proteomes" id="UP001596501"/>
    </source>
</evidence>
<dbReference type="RefSeq" id="WP_382223692.1">
    <property type="nucleotide sequence ID" value="NZ_JBHTCA010000007.1"/>
</dbReference>
<gene>
    <name evidence="1" type="ORF">ACFQPB_12465</name>
</gene>
<proteinExistence type="predicted"/>
<name>A0ABW2QJS4_9BURK</name>
<dbReference type="Proteomes" id="UP001596501">
    <property type="component" value="Unassembled WGS sequence"/>
</dbReference>
<dbReference type="EMBL" id="JBHTCA010000007">
    <property type="protein sequence ID" value="MFC7409676.1"/>
    <property type="molecule type" value="Genomic_DNA"/>
</dbReference>